<evidence type="ECO:0000313" key="2">
    <source>
        <dbReference type="EMBL" id="GAE49005.1"/>
    </source>
</evidence>
<accession>W4RX96</accession>
<evidence type="ECO:0000256" key="1">
    <source>
        <dbReference type="SAM" id="MobiDB-lite"/>
    </source>
</evidence>
<sequence length="46" mass="5080">MIPAAPLALQPSPPPTLQPPRWQQQWRDAVRDPRALLALLGLEAQA</sequence>
<feature type="region of interest" description="Disordered" evidence="1">
    <location>
        <begin position="1"/>
        <end position="21"/>
    </location>
</feature>
<feature type="compositionally biased region" description="Low complexity" evidence="1">
    <location>
        <begin position="1"/>
        <end position="10"/>
    </location>
</feature>
<comment type="caution">
    <text evidence="2">The sequence shown here is derived from an EMBL/GenBank/DDBJ whole genome shotgun (WGS) entry which is preliminary data.</text>
</comment>
<gene>
    <name evidence="2" type="ORF">XPU_0537</name>
</gene>
<dbReference type="Proteomes" id="UP000019143">
    <property type="component" value="Unassembled WGS sequence"/>
</dbReference>
<dbReference type="AlphaFoldDB" id="W4RX96"/>
<dbReference type="EMBL" id="BAVB01000076">
    <property type="protein sequence ID" value="GAE49005.1"/>
    <property type="molecule type" value="Genomic_DNA"/>
</dbReference>
<evidence type="ECO:0000313" key="3">
    <source>
        <dbReference type="Proteomes" id="UP000019143"/>
    </source>
</evidence>
<protein>
    <submittedName>
        <fullName evidence="2">Radical SAM superfamily protein</fullName>
    </submittedName>
</protein>
<organism evidence="2 3">
    <name type="scientific">Xanthomonas arboricola pv. pruni str. MAFF 311562</name>
    <dbReference type="NCBI Taxonomy" id="1414836"/>
    <lineage>
        <taxon>Bacteria</taxon>
        <taxon>Pseudomonadati</taxon>
        <taxon>Pseudomonadota</taxon>
        <taxon>Gammaproteobacteria</taxon>
        <taxon>Lysobacterales</taxon>
        <taxon>Lysobacteraceae</taxon>
        <taxon>Xanthomonas</taxon>
    </lineage>
</organism>
<reference evidence="2 3" key="1">
    <citation type="submission" date="2014-01" db="EMBL/GenBank/DDBJ databases">
        <title>Genome sequence and analysis of Xanthomonas arboricola pv. pruni.</title>
        <authorList>
            <person name="Fujikawa T."/>
            <person name="Nakazono-Nagaoka E."/>
        </authorList>
    </citation>
    <scope>NUCLEOTIDE SEQUENCE [LARGE SCALE GENOMIC DNA]</scope>
    <source>
        <strain evidence="3">MAFF 311562</strain>
    </source>
</reference>
<name>W4RX96_9XANT</name>
<feature type="non-terminal residue" evidence="2">
    <location>
        <position position="46"/>
    </location>
</feature>
<proteinExistence type="predicted"/>